<dbReference type="KEGG" id="nno:NONO_c47960"/>
<keyword evidence="3" id="KW-1185">Reference proteome</keyword>
<sequence>MVPEIPLRHPTSPRPVPGLRPVALALGLRKPSHDQWRELGQLLEVGDEPMDRLVDWMVAEGTDRTRPLFEHALRGGIARVPDAPRPLREFFESVETPPDWLDRAKVHRGEKIFRAGGADGLYIARDVSFLGGYLASGFNKTLIRTGALEKGPARRFAETLQWALDVTSDNGMAVLGPGYRSTIRVRMIHSFVRRHVAAMPDWKREEWGLPINQTDMAATLVGALIAPFIGAAALGILPSPRELDAAAHLTRYVGWLIGVQERLLPKSFRDAVRILYHCLTAITNPDETTPRLAVPMADDPLTWHYPDHPALRGRIARAQHLSVAGTFLGPSAMRDLGLPRLVLPWYPLLRIPVNLLRCLAARALPGGMDRAALRGRREQEAFLRMLAGTEPAEIAAAAHIG</sequence>
<dbReference type="OrthoDB" id="7614910at2"/>
<gene>
    <name evidence="2" type="ORF">NONO_c47960</name>
</gene>
<organism evidence="2 3">
    <name type="scientific">Nocardia nova SH22a</name>
    <dbReference type="NCBI Taxonomy" id="1415166"/>
    <lineage>
        <taxon>Bacteria</taxon>
        <taxon>Bacillati</taxon>
        <taxon>Actinomycetota</taxon>
        <taxon>Actinomycetes</taxon>
        <taxon>Mycobacteriales</taxon>
        <taxon>Nocardiaceae</taxon>
        <taxon>Nocardia</taxon>
    </lineage>
</organism>
<dbReference type="HOGENOM" id="CLU_049598_0_0_11"/>
<evidence type="ECO:0000259" key="1">
    <source>
        <dbReference type="Pfam" id="PF09995"/>
    </source>
</evidence>
<evidence type="ECO:0000313" key="2">
    <source>
        <dbReference type="EMBL" id="AHH19580.1"/>
    </source>
</evidence>
<dbReference type="RefSeq" id="WP_025350976.1">
    <property type="nucleotide sequence ID" value="NZ_CP006850.1"/>
</dbReference>
<dbReference type="AlphaFoldDB" id="W5TJP6"/>
<dbReference type="STRING" id="1415166.NONO_c47960"/>
<dbReference type="PATRIC" id="fig|1415166.3.peg.4939"/>
<proteinExistence type="predicted"/>
<dbReference type="Pfam" id="PF09995">
    <property type="entry name" value="MPAB_Lcp_cat"/>
    <property type="match status" value="1"/>
</dbReference>
<reference evidence="2 3" key="1">
    <citation type="journal article" date="2014" name="Appl. Environ. Microbiol.">
        <title>Insights into the Microbial Degradation of Rubber and Gutta-Percha by Analysis of the Complete Genome of Nocardia nova SH22a.</title>
        <authorList>
            <person name="Luo Q."/>
            <person name="Hiessl S."/>
            <person name="Poehlein A."/>
            <person name="Daniel R."/>
            <person name="Steinbuchel A."/>
        </authorList>
    </citation>
    <scope>NUCLEOTIDE SEQUENCE [LARGE SCALE GENOMIC DNA]</scope>
    <source>
        <strain evidence="2">SH22a</strain>
    </source>
</reference>
<name>W5TJP6_9NOCA</name>
<dbReference type="InterPro" id="IPR018713">
    <property type="entry name" value="MPAB/Lcp_cat_dom"/>
</dbReference>
<dbReference type="PANTHER" id="PTHR37539">
    <property type="entry name" value="SECRETED PROTEIN-RELATED"/>
    <property type="match status" value="1"/>
</dbReference>
<accession>W5TJP6</accession>
<protein>
    <recommendedName>
        <fullName evidence="1">ER-bound oxygenase mpaB/mpaB'/Rubber oxygenase catalytic domain-containing protein</fullName>
    </recommendedName>
</protein>
<dbReference type="InterPro" id="IPR037473">
    <property type="entry name" value="Lcp-like"/>
</dbReference>
<evidence type="ECO:0000313" key="3">
    <source>
        <dbReference type="Proteomes" id="UP000019150"/>
    </source>
</evidence>
<dbReference type="EMBL" id="CP006850">
    <property type="protein sequence ID" value="AHH19580.1"/>
    <property type="molecule type" value="Genomic_DNA"/>
</dbReference>
<feature type="domain" description="ER-bound oxygenase mpaB/mpaB'/Rubber oxygenase catalytic" evidence="1">
    <location>
        <begin position="131"/>
        <end position="345"/>
    </location>
</feature>
<dbReference type="eggNOG" id="ENOG502Z7TF">
    <property type="taxonomic scope" value="Bacteria"/>
</dbReference>
<dbReference type="GO" id="GO:0016491">
    <property type="term" value="F:oxidoreductase activity"/>
    <property type="evidence" value="ECO:0007669"/>
    <property type="project" value="InterPro"/>
</dbReference>
<dbReference type="PANTHER" id="PTHR37539:SF1">
    <property type="entry name" value="ER-BOUND OXYGENASE MPAB_MPAB'_RUBBER OXYGENASE CATALYTIC DOMAIN-CONTAINING PROTEIN"/>
    <property type="match status" value="1"/>
</dbReference>
<dbReference type="Proteomes" id="UP000019150">
    <property type="component" value="Chromosome"/>
</dbReference>